<reference evidence="2" key="1">
    <citation type="submission" date="2015-02" db="EMBL/GenBank/DDBJ databases">
        <title>Genome Assembly of Bacillaceae bacterium MTCC 8252.</title>
        <authorList>
            <person name="Verma A."/>
            <person name="Khatri I."/>
            <person name="Mual P."/>
            <person name="Subramanian S."/>
            <person name="Krishnamurthi S."/>
        </authorList>
    </citation>
    <scope>NUCLEOTIDE SEQUENCE [LARGE SCALE GENOMIC DNA]</scope>
    <source>
        <strain evidence="2">MTCC 8252</strain>
    </source>
</reference>
<evidence type="ECO:0000313" key="3">
    <source>
        <dbReference type="Proteomes" id="UP000031563"/>
    </source>
</evidence>
<accession>A0A0F5I0N1</accession>
<dbReference type="PANTHER" id="PTHR22642:SF2">
    <property type="entry name" value="PROTEIN LONG AFTER FAR-RED 3"/>
    <property type="match status" value="1"/>
</dbReference>
<dbReference type="STRING" id="1221996.QY95_02496"/>
<feature type="domain" description="Amidohydrolase 3" evidence="1">
    <location>
        <begin position="49"/>
        <end position="120"/>
    </location>
</feature>
<dbReference type="SUPFAM" id="SSF51338">
    <property type="entry name" value="Composite domain of metallo-dependent hydrolases"/>
    <property type="match status" value="1"/>
</dbReference>
<dbReference type="Gene3D" id="3.20.20.140">
    <property type="entry name" value="Metal-dependent hydrolases"/>
    <property type="match status" value="1"/>
</dbReference>
<keyword evidence="3" id="KW-1185">Reference proteome</keyword>
<name>A0A0F5I0N1_BACTR</name>
<dbReference type="EMBL" id="JWIR02000043">
    <property type="protein sequence ID" value="KKB39056.1"/>
    <property type="molecule type" value="Genomic_DNA"/>
</dbReference>
<gene>
    <name evidence="2" type="ORF">QY95_02496</name>
</gene>
<protein>
    <submittedName>
        <fullName evidence="2">Exoenzymes regulatory protein AepA</fullName>
    </submittedName>
</protein>
<dbReference type="GO" id="GO:0016810">
    <property type="term" value="F:hydrolase activity, acting on carbon-nitrogen (but not peptide) bonds"/>
    <property type="evidence" value="ECO:0007669"/>
    <property type="project" value="InterPro"/>
</dbReference>
<proteinExistence type="predicted"/>
<dbReference type="PANTHER" id="PTHR22642">
    <property type="entry name" value="IMIDAZOLONEPROPIONASE"/>
    <property type="match status" value="1"/>
</dbReference>
<accession>A0A0F5HPU2</accession>
<dbReference type="AlphaFoldDB" id="A0A0F5I0N1"/>
<dbReference type="InterPro" id="IPR011059">
    <property type="entry name" value="Metal-dep_hydrolase_composite"/>
</dbReference>
<dbReference type="Gene3D" id="2.30.40.10">
    <property type="entry name" value="Urease, subunit C, domain 1"/>
    <property type="match status" value="1"/>
</dbReference>
<comment type="caution">
    <text evidence="2">The sequence shown here is derived from an EMBL/GenBank/DDBJ whole genome shotgun (WGS) entry which is preliminary data.</text>
</comment>
<dbReference type="InterPro" id="IPR013108">
    <property type="entry name" value="Amidohydro_3"/>
</dbReference>
<organism evidence="2 3">
    <name type="scientific">Bacillus thermotolerans</name>
    <name type="common">Quasibacillus thermotolerans</name>
    <dbReference type="NCBI Taxonomy" id="1221996"/>
    <lineage>
        <taxon>Bacteria</taxon>
        <taxon>Bacillati</taxon>
        <taxon>Bacillota</taxon>
        <taxon>Bacilli</taxon>
        <taxon>Bacillales</taxon>
        <taxon>Bacillaceae</taxon>
        <taxon>Bacillus</taxon>
    </lineage>
</organism>
<dbReference type="Proteomes" id="UP000031563">
    <property type="component" value="Unassembled WGS sequence"/>
</dbReference>
<evidence type="ECO:0000313" key="2">
    <source>
        <dbReference type="EMBL" id="KKB39056.1"/>
    </source>
</evidence>
<evidence type="ECO:0000259" key="1">
    <source>
        <dbReference type="Pfam" id="PF07969"/>
    </source>
</evidence>
<dbReference type="Pfam" id="PF07969">
    <property type="entry name" value="Amidohydro_3"/>
    <property type="match status" value="1"/>
</dbReference>
<sequence>MNKQQELIFVNGKIFTSNPDQPYASAMKVNNGRIAWIGKQEEVTEAGSQIIDLQGCRVIPGLVDAHLHPWHLAMYSKQIAALPPNVYSIVDLQKEIRAVRETLEPGRWIECWGYAEGKLKKDACRHAGIWMRRLQTCLLSLVVLVCTLLQ</sequence>
<dbReference type="Gene3D" id="3.10.310.70">
    <property type="match status" value="1"/>
</dbReference>